<evidence type="ECO:0000313" key="2">
    <source>
        <dbReference type="EMBL" id="NYJ04904.1"/>
    </source>
</evidence>
<dbReference type="GO" id="GO:0016491">
    <property type="term" value="F:oxidoreductase activity"/>
    <property type="evidence" value="ECO:0007669"/>
    <property type="project" value="UniProtKB-KW"/>
</dbReference>
<gene>
    <name evidence="2" type="ORF">GGQ55_001182</name>
</gene>
<protein>
    <submittedName>
        <fullName evidence="2">Proline dehydrogenase</fullName>
        <ecNumber evidence="2">1.5.-.-</ecNumber>
    </submittedName>
</protein>
<reference evidence="2 3" key="1">
    <citation type="submission" date="2020-07" db="EMBL/GenBank/DDBJ databases">
        <title>Sequencing the genomes of 1000 actinobacteria strains.</title>
        <authorList>
            <person name="Klenk H.-P."/>
        </authorList>
    </citation>
    <scope>NUCLEOTIDE SEQUENCE [LARGE SCALE GENOMIC DNA]</scope>
    <source>
        <strain evidence="2 3">DSM 104001</strain>
    </source>
</reference>
<dbReference type="EC" id="1.5.-.-" evidence="2"/>
<dbReference type="RefSeq" id="WP_179715559.1">
    <property type="nucleotide sequence ID" value="NZ_JACBZT010000001.1"/>
</dbReference>
<evidence type="ECO:0000256" key="1">
    <source>
        <dbReference type="ARBA" id="ARBA00023002"/>
    </source>
</evidence>
<proteinExistence type="predicted"/>
<organism evidence="2 3">
    <name type="scientific">Petropleomorpha daqingensis</name>
    <dbReference type="NCBI Taxonomy" id="2026353"/>
    <lineage>
        <taxon>Bacteria</taxon>
        <taxon>Bacillati</taxon>
        <taxon>Actinomycetota</taxon>
        <taxon>Actinomycetes</taxon>
        <taxon>Geodermatophilales</taxon>
        <taxon>Geodermatophilaceae</taxon>
        <taxon>Petropleomorpha</taxon>
    </lineage>
</organism>
<dbReference type="Gene3D" id="3.20.20.220">
    <property type="match status" value="1"/>
</dbReference>
<accession>A0A853CB39</accession>
<keyword evidence="1 2" id="KW-0560">Oxidoreductase</keyword>
<name>A0A853CB39_9ACTN</name>
<keyword evidence="3" id="KW-1185">Reference proteome</keyword>
<sequence>MRVRTRPEVHRLLVRSLPARFVAGPRVDDALRVAGELIATGRRVSLEHAAADPDGDEAELTALLGRLTAAGWAAGCDVVLAVGRLGAARTRSLAAVAADAGVGVVLAGAGEGVGELPGATVVVSTREPDAERRCRALAAGGVRLADGGGSAGRLAFVRCLNVLMAAPGRPGIATTDPRLIAITGERAAWHDRAPESWEHVMPYGVRTDEQQRLVAAGHRVRVAVPSGAGALGVVARRLGGRA</sequence>
<comment type="caution">
    <text evidence="2">The sequence shown here is derived from an EMBL/GenBank/DDBJ whole genome shotgun (WGS) entry which is preliminary data.</text>
</comment>
<evidence type="ECO:0000313" key="3">
    <source>
        <dbReference type="Proteomes" id="UP000541969"/>
    </source>
</evidence>
<dbReference type="EMBL" id="JACBZT010000001">
    <property type="protein sequence ID" value="NYJ04904.1"/>
    <property type="molecule type" value="Genomic_DNA"/>
</dbReference>
<dbReference type="Proteomes" id="UP000541969">
    <property type="component" value="Unassembled WGS sequence"/>
</dbReference>
<dbReference type="InterPro" id="IPR029041">
    <property type="entry name" value="FAD-linked_oxidoreductase-like"/>
</dbReference>
<dbReference type="SUPFAM" id="SSF51730">
    <property type="entry name" value="FAD-linked oxidoreductase"/>
    <property type="match status" value="1"/>
</dbReference>
<dbReference type="AlphaFoldDB" id="A0A853CB39"/>